<dbReference type="SUPFAM" id="SSF46785">
    <property type="entry name" value="Winged helix' DNA-binding domain"/>
    <property type="match status" value="1"/>
</dbReference>
<sequence>MAGFQKIKIDKNMKIPISEQIVDQYIHAIQTGTLLVGTKLPSIRDLSAQLQINKIGVITAYNRLSDADYIRAKQGSGYYVTFKPKRKETFIQNHKLENKFENKDKTKNQNSPIFPLFSNREENVTYLGSGDLPKNIGILEELRGISRNIFSNSSLIFQYPHGQGYLNLREAIAFELEQKGMPIANSKQILICNGALHALNILLDYYLQKKDSVLLEVPNIDILFNCIKYKKLNIINLERTSDKIILNDEKKFEIRSKKPKIMIIYSNCHNPTSGILSSIERHELLNLAKEINAVIIEMDIYKGLNFDDFIPPLLCAMDGFNTTLYVSSYSKIFGSGIRVGYIAAHEDIIQQLLLSKVMQDMSSSILDQQIIYEMIIRGTMKKSIQKLKESFRSKRDTLISMLKKMAPQGSKWNHPEAGMFLWFEFPPGENLSVIEERALEKKIFIAPGKLFYPLHHENNFMRINFAILEPVQTYNALETLFTIWRNASSRKWIYKK</sequence>
<organism evidence="7 8">
    <name type="scientific">Silvanigrella aquatica</name>
    <dbReference type="NCBI Taxonomy" id="1915309"/>
    <lineage>
        <taxon>Bacteria</taxon>
        <taxon>Pseudomonadati</taxon>
        <taxon>Bdellovibrionota</taxon>
        <taxon>Oligoflexia</taxon>
        <taxon>Silvanigrellales</taxon>
        <taxon>Silvanigrellaceae</taxon>
        <taxon>Silvanigrella</taxon>
    </lineage>
</organism>
<reference evidence="7 8" key="1">
    <citation type="submission" date="2016-10" db="EMBL/GenBank/DDBJ databases">
        <title>Silvanigrella aquatica sp. nov., isolated from a freshwater lake located in the Black Forest, Germany, description of Silvanigrellaceae fam. nov., Silvanigrellales ord. nov., reclassification of the order Bdellovibrionales in the class Oligoflexia, reclassification of the families Bacteriovoracaceae and Halobacteriovoraceae in the new order Bacteriovoracales ord. nov., and reclassification of the family Pseudobacteriovoracaceae in the order Oligoflexiales.</title>
        <authorList>
            <person name="Hahn M.W."/>
            <person name="Schmidt J."/>
            <person name="Koll U."/>
            <person name="Rohde M."/>
            <person name="Verbag S."/>
            <person name="Pitt A."/>
            <person name="Nakai R."/>
            <person name="Naganuma T."/>
            <person name="Lang E."/>
        </authorList>
    </citation>
    <scope>NUCLEOTIDE SEQUENCE [LARGE SCALE GENOMIC DNA]</scope>
    <source>
        <strain evidence="7 8">MWH-Nonnen-W8red</strain>
    </source>
</reference>
<dbReference type="RefSeq" id="WP_148696665.1">
    <property type="nucleotide sequence ID" value="NZ_CP017834.1"/>
</dbReference>
<name>A0A1L4CYB6_9BACT</name>
<dbReference type="AlphaFoldDB" id="A0A1L4CYB6"/>
<dbReference type="InterPro" id="IPR015422">
    <property type="entry name" value="PyrdxlP-dep_Trfase_small"/>
</dbReference>
<evidence type="ECO:0000259" key="6">
    <source>
        <dbReference type="PROSITE" id="PS50949"/>
    </source>
</evidence>
<keyword evidence="3" id="KW-0805">Transcription regulation</keyword>
<evidence type="ECO:0000313" key="7">
    <source>
        <dbReference type="EMBL" id="APJ02951.1"/>
    </source>
</evidence>
<dbReference type="InterPro" id="IPR004839">
    <property type="entry name" value="Aminotransferase_I/II_large"/>
</dbReference>
<keyword evidence="2" id="KW-0663">Pyridoxal phosphate</keyword>
<feature type="domain" description="HTH gntR-type" evidence="6">
    <location>
        <begin position="15"/>
        <end position="83"/>
    </location>
</feature>
<keyword evidence="8" id="KW-1185">Reference proteome</keyword>
<dbReference type="Pfam" id="PF00392">
    <property type="entry name" value="GntR"/>
    <property type="match status" value="1"/>
</dbReference>
<dbReference type="InterPro" id="IPR036390">
    <property type="entry name" value="WH_DNA-bd_sf"/>
</dbReference>
<keyword evidence="5" id="KW-0804">Transcription</keyword>
<dbReference type="GO" id="GO:0003677">
    <property type="term" value="F:DNA binding"/>
    <property type="evidence" value="ECO:0007669"/>
    <property type="project" value="UniProtKB-KW"/>
</dbReference>
<comment type="similarity">
    <text evidence="1">In the C-terminal section; belongs to the class-I pyridoxal-phosphate-dependent aminotransferase family.</text>
</comment>
<dbReference type="Pfam" id="PF00155">
    <property type="entry name" value="Aminotran_1_2"/>
    <property type="match status" value="1"/>
</dbReference>
<dbReference type="Gene3D" id="1.10.10.10">
    <property type="entry name" value="Winged helix-like DNA-binding domain superfamily/Winged helix DNA-binding domain"/>
    <property type="match status" value="1"/>
</dbReference>
<dbReference type="GO" id="GO:0030170">
    <property type="term" value="F:pyridoxal phosphate binding"/>
    <property type="evidence" value="ECO:0007669"/>
    <property type="project" value="InterPro"/>
</dbReference>
<dbReference type="OrthoDB" id="9812645at2"/>
<dbReference type="KEGG" id="saqi:AXG55_03085"/>
<dbReference type="PANTHER" id="PTHR46577">
    <property type="entry name" value="HTH-TYPE TRANSCRIPTIONAL REGULATORY PROTEIN GABR"/>
    <property type="match status" value="1"/>
</dbReference>
<dbReference type="SUPFAM" id="SSF53383">
    <property type="entry name" value="PLP-dependent transferases"/>
    <property type="match status" value="1"/>
</dbReference>
<dbReference type="STRING" id="1915309.AXG55_03085"/>
<proteinExistence type="inferred from homology"/>
<evidence type="ECO:0000256" key="5">
    <source>
        <dbReference type="ARBA" id="ARBA00023163"/>
    </source>
</evidence>
<dbReference type="PROSITE" id="PS50949">
    <property type="entry name" value="HTH_GNTR"/>
    <property type="match status" value="1"/>
</dbReference>
<dbReference type="InterPro" id="IPR036388">
    <property type="entry name" value="WH-like_DNA-bd_sf"/>
</dbReference>
<dbReference type="PANTHER" id="PTHR46577:SF2">
    <property type="entry name" value="TRANSCRIPTIONAL REGULATORY PROTEIN"/>
    <property type="match status" value="1"/>
</dbReference>
<dbReference type="InterPro" id="IPR000524">
    <property type="entry name" value="Tscrpt_reg_HTH_GntR"/>
</dbReference>
<accession>A0A1L4CYB6</accession>
<dbReference type="CDD" id="cd00609">
    <property type="entry name" value="AAT_like"/>
    <property type="match status" value="1"/>
</dbReference>
<dbReference type="EMBL" id="CP017834">
    <property type="protein sequence ID" value="APJ02951.1"/>
    <property type="molecule type" value="Genomic_DNA"/>
</dbReference>
<dbReference type="InterPro" id="IPR015424">
    <property type="entry name" value="PyrdxlP-dep_Trfase"/>
</dbReference>
<dbReference type="SMART" id="SM00345">
    <property type="entry name" value="HTH_GNTR"/>
    <property type="match status" value="1"/>
</dbReference>
<dbReference type="Gene3D" id="3.40.640.10">
    <property type="entry name" value="Type I PLP-dependent aspartate aminotransferase-like (Major domain)"/>
    <property type="match status" value="1"/>
</dbReference>
<dbReference type="Gene3D" id="3.90.1150.10">
    <property type="entry name" value="Aspartate Aminotransferase, domain 1"/>
    <property type="match status" value="1"/>
</dbReference>
<evidence type="ECO:0000256" key="1">
    <source>
        <dbReference type="ARBA" id="ARBA00005384"/>
    </source>
</evidence>
<gene>
    <name evidence="7" type="ORF">AXG55_03085</name>
</gene>
<evidence type="ECO:0000256" key="3">
    <source>
        <dbReference type="ARBA" id="ARBA00023015"/>
    </source>
</evidence>
<keyword evidence="4" id="KW-0238">DNA-binding</keyword>
<evidence type="ECO:0000313" key="8">
    <source>
        <dbReference type="Proteomes" id="UP000184731"/>
    </source>
</evidence>
<evidence type="ECO:0000256" key="4">
    <source>
        <dbReference type="ARBA" id="ARBA00023125"/>
    </source>
</evidence>
<dbReference type="CDD" id="cd07377">
    <property type="entry name" value="WHTH_GntR"/>
    <property type="match status" value="1"/>
</dbReference>
<dbReference type="InterPro" id="IPR051446">
    <property type="entry name" value="HTH_trans_reg/aminotransferase"/>
</dbReference>
<protein>
    <recommendedName>
        <fullName evidence="6">HTH gntR-type domain-containing protein</fullName>
    </recommendedName>
</protein>
<dbReference type="InterPro" id="IPR015421">
    <property type="entry name" value="PyrdxlP-dep_Trfase_major"/>
</dbReference>
<evidence type="ECO:0000256" key="2">
    <source>
        <dbReference type="ARBA" id="ARBA00022898"/>
    </source>
</evidence>
<dbReference type="GO" id="GO:0003700">
    <property type="term" value="F:DNA-binding transcription factor activity"/>
    <property type="evidence" value="ECO:0007669"/>
    <property type="project" value="InterPro"/>
</dbReference>
<dbReference type="Proteomes" id="UP000184731">
    <property type="component" value="Chromosome"/>
</dbReference>